<reference evidence="1 2" key="1">
    <citation type="journal article" date="2022" name="Genome Biol. Evol.">
        <title>The Spruce Budworm Genome: Reconstructing the Evolutionary History of Antifreeze Proteins.</title>
        <authorList>
            <person name="Beliveau C."/>
            <person name="Gagne P."/>
            <person name="Picq S."/>
            <person name="Vernygora O."/>
            <person name="Keeling C.I."/>
            <person name="Pinkney K."/>
            <person name="Doucet D."/>
            <person name="Wen F."/>
            <person name="Johnston J.S."/>
            <person name="Maaroufi H."/>
            <person name="Boyle B."/>
            <person name="Laroche J."/>
            <person name="Dewar K."/>
            <person name="Juretic N."/>
            <person name="Blackburn G."/>
            <person name="Nisole A."/>
            <person name="Brunet B."/>
            <person name="Brandao M."/>
            <person name="Lumley L."/>
            <person name="Duan J."/>
            <person name="Quan G."/>
            <person name="Lucarotti C.J."/>
            <person name="Roe A.D."/>
            <person name="Sperling F.A.H."/>
            <person name="Levesque R.C."/>
            <person name="Cusson M."/>
        </authorList>
    </citation>
    <scope>NUCLEOTIDE SEQUENCE [LARGE SCALE GENOMIC DNA]</scope>
    <source>
        <strain evidence="1">Glfc:IPQL:Cfum</strain>
    </source>
</reference>
<keyword evidence="2" id="KW-1185">Reference proteome</keyword>
<protein>
    <submittedName>
        <fullName evidence="1">Uncharacterized protein</fullName>
    </submittedName>
</protein>
<gene>
    <name evidence="1" type="ORF">MSG28_016120</name>
</gene>
<sequence length="249" mass="28350">MMVFPKALLPIPELKCAACGVQFENLDAVVRHAAPPRDGCDPALRSCPQCGETFLNTEQLECHLETAHVRQVYNCDECDKSFATASSLGTHVDRVHLKIKPKKSALYKYHMYPKKMPVKRVEEICEICGKGYPSSTWLKYHQRTHTGERPYKCPECPKSYMTPAALQSHSVSHTGVRRWQCSQCPKTFLHQSSIYKHKLVHTGEKPFECHICNKTFTQSGSLATHVKYVHMKVKPPPRRPRPPRRDAPA</sequence>
<name>A0ACC0K6I8_CHOFU</name>
<accession>A0ACC0K6I8</accession>
<dbReference type="Proteomes" id="UP001064048">
    <property type="component" value="Chromosome 30"/>
</dbReference>
<comment type="caution">
    <text evidence="1">The sequence shown here is derived from an EMBL/GenBank/DDBJ whole genome shotgun (WGS) entry which is preliminary data.</text>
</comment>
<evidence type="ECO:0000313" key="2">
    <source>
        <dbReference type="Proteomes" id="UP001064048"/>
    </source>
</evidence>
<evidence type="ECO:0000313" key="1">
    <source>
        <dbReference type="EMBL" id="KAI8431641.1"/>
    </source>
</evidence>
<proteinExistence type="predicted"/>
<dbReference type="EMBL" id="CM046130">
    <property type="protein sequence ID" value="KAI8431641.1"/>
    <property type="molecule type" value="Genomic_DNA"/>
</dbReference>
<organism evidence="1 2">
    <name type="scientific">Choristoneura fumiferana</name>
    <name type="common">Spruce budworm moth</name>
    <name type="synonym">Archips fumiferana</name>
    <dbReference type="NCBI Taxonomy" id="7141"/>
    <lineage>
        <taxon>Eukaryota</taxon>
        <taxon>Metazoa</taxon>
        <taxon>Ecdysozoa</taxon>
        <taxon>Arthropoda</taxon>
        <taxon>Hexapoda</taxon>
        <taxon>Insecta</taxon>
        <taxon>Pterygota</taxon>
        <taxon>Neoptera</taxon>
        <taxon>Endopterygota</taxon>
        <taxon>Lepidoptera</taxon>
        <taxon>Glossata</taxon>
        <taxon>Ditrysia</taxon>
        <taxon>Tortricoidea</taxon>
        <taxon>Tortricidae</taxon>
        <taxon>Tortricinae</taxon>
        <taxon>Choristoneura</taxon>
    </lineage>
</organism>